<feature type="region of interest" description="Disordered" evidence="1">
    <location>
        <begin position="207"/>
        <end position="228"/>
    </location>
</feature>
<dbReference type="AlphaFoldDB" id="A0A9P3BCX1"/>
<gene>
    <name evidence="2" type="ORF">Asppvi_005761</name>
</gene>
<accession>A0A9P3BCX1</accession>
<dbReference type="GeneID" id="67004372"/>
<evidence type="ECO:0000256" key="1">
    <source>
        <dbReference type="SAM" id="MobiDB-lite"/>
    </source>
</evidence>
<feature type="compositionally biased region" description="Polar residues" evidence="1">
    <location>
        <begin position="62"/>
        <end position="80"/>
    </location>
</feature>
<organism evidence="2 3">
    <name type="scientific">Aspergillus pseudoviridinutans</name>
    <dbReference type="NCBI Taxonomy" id="1517512"/>
    <lineage>
        <taxon>Eukaryota</taxon>
        <taxon>Fungi</taxon>
        <taxon>Dikarya</taxon>
        <taxon>Ascomycota</taxon>
        <taxon>Pezizomycotina</taxon>
        <taxon>Eurotiomycetes</taxon>
        <taxon>Eurotiomycetidae</taxon>
        <taxon>Eurotiales</taxon>
        <taxon>Aspergillaceae</taxon>
        <taxon>Aspergillus</taxon>
        <taxon>Aspergillus subgen. Fumigati</taxon>
    </lineage>
</organism>
<dbReference type="Proteomes" id="UP001043456">
    <property type="component" value="Unassembled WGS sequence"/>
</dbReference>
<protein>
    <submittedName>
        <fullName evidence="2">Uncharacterized protein</fullName>
    </submittedName>
</protein>
<name>A0A9P3BCX1_9EURO</name>
<reference evidence="2 3" key="1">
    <citation type="submission" date="2018-10" db="EMBL/GenBank/DDBJ databases">
        <title>Pan-genome distribution and transcriptional activeness of fungal secondary metabolism genes in Aspergillus section Fumigati.</title>
        <authorList>
            <person name="Takahashi H."/>
            <person name="Umemura M."/>
            <person name="Ninomiya A."/>
            <person name="Kusuya Y."/>
            <person name="Urayama S."/>
            <person name="Shimizu M."/>
            <person name="Watanabe A."/>
            <person name="Kamei K."/>
            <person name="Yaguchi T."/>
            <person name="Hagiwara D."/>
        </authorList>
    </citation>
    <scope>NUCLEOTIDE SEQUENCE [LARGE SCALE GENOMIC DNA]</scope>
    <source>
        <strain evidence="2 3">IFM 55266</strain>
    </source>
</reference>
<dbReference type="EMBL" id="BHVY01000004">
    <property type="protein sequence ID" value="GIJ86863.1"/>
    <property type="molecule type" value="Genomic_DNA"/>
</dbReference>
<keyword evidence="3" id="KW-1185">Reference proteome</keyword>
<comment type="caution">
    <text evidence="2">The sequence shown here is derived from an EMBL/GenBank/DDBJ whole genome shotgun (WGS) entry which is preliminary data.</text>
</comment>
<feature type="region of interest" description="Disordered" evidence="1">
    <location>
        <begin position="62"/>
        <end position="81"/>
    </location>
</feature>
<dbReference type="RefSeq" id="XP_043157609.1">
    <property type="nucleotide sequence ID" value="XM_043301674.1"/>
</dbReference>
<dbReference type="OrthoDB" id="4492772at2759"/>
<evidence type="ECO:0000313" key="2">
    <source>
        <dbReference type="EMBL" id="GIJ86863.1"/>
    </source>
</evidence>
<evidence type="ECO:0000313" key="3">
    <source>
        <dbReference type="Proteomes" id="UP001043456"/>
    </source>
</evidence>
<proteinExistence type="predicted"/>
<sequence length="228" mass="24578">MVTLPPPRRVLVNLDNIEFYRPQLSKSLRSEPSSATATGPYFRPVLPLPVTLSAPTLREITLGSNRAPSPTTPHEQNSETAPARPIVFNIKIAKFAKPTSPEMSSQTHSAFAQEGTGGSCLIPDTVTPFMTPFTSGEETDLASPFEGTVIRPSIELSTEPKSLVSSPITPVSNEQPYALLTVILTTSPILDAFKNVISDDAHVSMKPSELGRQASISQDDLSIDDQVH</sequence>